<dbReference type="GO" id="GO:0004788">
    <property type="term" value="F:thiamine diphosphokinase activity"/>
    <property type="evidence" value="ECO:0007669"/>
    <property type="project" value="UniProtKB-UniRule"/>
</dbReference>
<evidence type="ECO:0000313" key="8">
    <source>
        <dbReference type="Proteomes" id="UP000006804"/>
    </source>
</evidence>
<organism evidence="7 8">
    <name type="scientific">Pseudothermotoga thermarum DSM 5069</name>
    <dbReference type="NCBI Taxonomy" id="688269"/>
    <lineage>
        <taxon>Bacteria</taxon>
        <taxon>Thermotogati</taxon>
        <taxon>Thermotogota</taxon>
        <taxon>Thermotogae</taxon>
        <taxon>Thermotogales</taxon>
        <taxon>Thermotogaceae</taxon>
        <taxon>Pseudothermotoga</taxon>
    </lineage>
</organism>
<dbReference type="SUPFAM" id="SSF63862">
    <property type="entry name" value="Thiamin pyrophosphokinase, substrate-binding domain"/>
    <property type="match status" value="1"/>
</dbReference>
<dbReference type="Pfam" id="PF04265">
    <property type="entry name" value="TPK_B1_binding"/>
    <property type="match status" value="1"/>
</dbReference>
<dbReference type="AlphaFoldDB" id="F7YYW3"/>
<dbReference type="EMBL" id="CP002351">
    <property type="protein sequence ID" value="AEH51157.1"/>
    <property type="molecule type" value="Genomic_DNA"/>
</dbReference>
<dbReference type="PATRIC" id="fig|688269.3.peg.1105"/>
<dbReference type="HOGENOM" id="CLU_044237_1_1_0"/>
<dbReference type="GO" id="GO:0009229">
    <property type="term" value="P:thiamine diphosphate biosynthetic process"/>
    <property type="evidence" value="ECO:0007669"/>
    <property type="project" value="InterPro"/>
</dbReference>
<dbReference type="InterPro" id="IPR036371">
    <property type="entry name" value="TPK_B1-bd_sf"/>
</dbReference>
<evidence type="ECO:0000256" key="2">
    <source>
        <dbReference type="ARBA" id="ARBA00022741"/>
    </source>
</evidence>
<proteinExistence type="predicted"/>
<evidence type="ECO:0000256" key="3">
    <source>
        <dbReference type="ARBA" id="ARBA00022777"/>
    </source>
</evidence>
<dbReference type="NCBIfam" id="TIGR01378">
    <property type="entry name" value="thi_PPkinase"/>
    <property type="match status" value="1"/>
</dbReference>
<dbReference type="Proteomes" id="UP000006804">
    <property type="component" value="Chromosome"/>
</dbReference>
<dbReference type="GO" id="GO:0016301">
    <property type="term" value="F:kinase activity"/>
    <property type="evidence" value="ECO:0007669"/>
    <property type="project" value="UniProtKB-KW"/>
</dbReference>
<keyword evidence="1" id="KW-0808">Transferase</keyword>
<sequence length="209" mass="23352">MRCLLFLNGKYGEREEIKLDPTDLLIAVDGGVKFLLSRGLLPHIFVGDADSVDQSQLKMLEKSGCEVMLYPQEKDEIDAELAIEEAIKRQAQQIIVVGWKGDRIDMILALIYLMARCKVPIKAVSDDLEMGTVSGEALLEAEVGEKWSILPICGDASKVTLKGFKYNLCEAVMPCLKPFGVSNVALSNRVFISVKEGKVVYFRWRREPL</sequence>
<evidence type="ECO:0000313" key="7">
    <source>
        <dbReference type="EMBL" id="AEH51157.1"/>
    </source>
</evidence>
<dbReference type="PANTHER" id="PTHR41299:SF1">
    <property type="entry name" value="THIAMINE PYROPHOSPHOKINASE"/>
    <property type="match status" value="1"/>
</dbReference>
<protein>
    <recommendedName>
        <fullName evidence="5">Thiamine diphosphokinase</fullName>
        <ecNumber evidence="5">2.7.6.2</ecNumber>
    </recommendedName>
</protein>
<keyword evidence="3 7" id="KW-0418">Kinase</keyword>
<evidence type="ECO:0000256" key="5">
    <source>
        <dbReference type="NCBIfam" id="TIGR01378"/>
    </source>
</evidence>
<feature type="domain" description="Thiamin pyrophosphokinase thiamin-binding" evidence="6">
    <location>
        <begin position="135"/>
        <end position="200"/>
    </location>
</feature>
<dbReference type="InterPro" id="IPR007373">
    <property type="entry name" value="Thiamin_PyroPKinase_B1-bd"/>
</dbReference>
<dbReference type="InterPro" id="IPR007371">
    <property type="entry name" value="TPK_catalytic"/>
</dbReference>
<gene>
    <name evidence="7" type="ORF">Theth_1077</name>
</gene>
<dbReference type="KEGG" id="tta:Theth_1077"/>
<dbReference type="GO" id="GO:0030975">
    <property type="term" value="F:thiamine binding"/>
    <property type="evidence" value="ECO:0007669"/>
    <property type="project" value="InterPro"/>
</dbReference>
<keyword evidence="2" id="KW-0547">Nucleotide-binding</keyword>
<dbReference type="eggNOG" id="COG1564">
    <property type="taxonomic scope" value="Bacteria"/>
</dbReference>
<keyword evidence="8" id="KW-1185">Reference proteome</keyword>
<dbReference type="GO" id="GO:0005524">
    <property type="term" value="F:ATP binding"/>
    <property type="evidence" value="ECO:0007669"/>
    <property type="project" value="UniProtKB-KW"/>
</dbReference>
<accession>F7YYW3</accession>
<dbReference type="InterPro" id="IPR006282">
    <property type="entry name" value="Thi_PPkinase"/>
</dbReference>
<keyword evidence="4" id="KW-0067">ATP-binding</keyword>
<dbReference type="OrthoDB" id="9804377at2"/>
<evidence type="ECO:0000256" key="1">
    <source>
        <dbReference type="ARBA" id="ARBA00022679"/>
    </source>
</evidence>
<name>F7YYW3_9THEM</name>
<evidence type="ECO:0000256" key="4">
    <source>
        <dbReference type="ARBA" id="ARBA00022840"/>
    </source>
</evidence>
<dbReference type="CDD" id="cd07995">
    <property type="entry name" value="TPK"/>
    <property type="match status" value="1"/>
</dbReference>
<dbReference type="GO" id="GO:0006772">
    <property type="term" value="P:thiamine metabolic process"/>
    <property type="evidence" value="ECO:0007669"/>
    <property type="project" value="UniProtKB-UniRule"/>
</dbReference>
<dbReference type="STRING" id="688269.Theth_1077"/>
<dbReference type="InterPro" id="IPR053149">
    <property type="entry name" value="TPK"/>
</dbReference>
<dbReference type="Pfam" id="PF04263">
    <property type="entry name" value="TPK_catalytic"/>
    <property type="match status" value="1"/>
</dbReference>
<dbReference type="PANTHER" id="PTHR41299">
    <property type="entry name" value="THIAMINE PYROPHOSPHOKINASE"/>
    <property type="match status" value="1"/>
</dbReference>
<evidence type="ECO:0000259" key="6">
    <source>
        <dbReference type="SMART" id="SM00983"/>
    </source>
</evidence>
<dbReference type="SUPFAM" id="SSF63999">
    <property type="entry name" value="Thiamin pyrophosphokinase, catalytic domain"/>
    <property type="match status" value="1"/>
</dbReference>
<dbReference type="SMART" id="SM00983">
    <property type="entry name" value="TPK_B1_binding"/>
    <property type="match status" value="1"/>
</dbReference>
<dbReference type="Gene3D" id="3.40.50.10240">
    <property type="entry name" value="Thiamin pyrophosphokinase, catalytic domain"/>
    <property type="match status" value="1"/>
</dbReference>
<dbReference type="EC" id="2.7.6.2" evidence="5"/>
<dbReference type="InterPro" id="IPR036759">
    <property type="entry name" value="TPK_catalytic_sf"/>
</dbReference>
<dbReference type="RefSeq" id="WP_013932377.1">
    <property type="nucleotide sequence ID" value="NC_015707.1"/>
</dbReference>
<reference evidence="7 8" key="1">
    <citation type="submission" date="2010-11" db="EMBL/GenBank/DDBJ databases">
        <title>The complete genome of Thermotoga thermarum DSM 5069.</title>
        <authorList>
            <consortium name="US DOE Joint Genome Institute (JGI-PGF)"/>
            <person name="Lucas S."/>
            <person name="Copeland A."/>
            <person name="Lapidus A."/>
            <person name="Bruce D."/>
            <person name="Goodwin L."/>
            <person name="Pitluck S."/>
            <person name="Kyrpides N."/>
            <person name="Mavromatis K."/>
            <person name="Ivanova N."/>
            <person name="Zeytun A."/>
            <person name="Brettin T."/>
            <person name="Detter J.C."/>
            <person name="Tapia R."/>
            <person name="Han C."/>
            <person name="Land M."/>
            <person name="Hauser L."/>
            <person name="Markowitz V."/>
            <person name="Cheng J.-F."/>
            <person name="Hugenholtz P."/>
            <person name="Woyke T."/>
            <person name="Wu D."/>
            <person name="Spring S."/>
            <person name="Schroeder M."/>
            <person name="Brambilla E."/>
            <person name="Klenk H.-P."/>
            <person name="Eisen J.A."/>
        </authorList>
    </citation>
    <scope>NUCLEOTIDE SEQUENCE [LARGE SCALE GENOMIC DNA]</scope>
    <source>
        <strain evidence="7 8">DSM 5069</strain>
    </source>
</reference>